<sequence>MDTKKVVTFGEVMMRLSAPGYQKIVQTANMEVRFGGSEMNVAASLANLGMVAKHVTVLPDNLLGKKAKSFIRKLDINTQNVIISGNRMGLYFLEKGASMRSSQIVYDRENSAFEKLDPDWFDWAEILSDANWFHWSGITAALSSSAAKACLDAVKMANKLNIPISSDIYFRQGQWKYGKLPTDVLPEIASYSTVLLANELNMRDLLGVEFDEETESFEDACRKTLQKYPNIKKIVDTDRQSFSSHHNKISSKLFDGSQLYESETQEITFIIDRVGGGDAFLGGFIYGQLNLDNDLESLNFGTAASALKHTIEGDFNLASIEEIQNLVSGDISGRIKR</sequence>
<reference evidence="5 6" key="1">
    <citation type="submission" date="2018-05" db="EMBL/GenBank/DDBJ databases">
        <title>Complete genome sequence of Arcticibacterium luteifluviistationis SM1504T, a cytophagaceae bacterium isolated from Arctic surface seawater.</title>
        <authorList>
            <person name="Li Y."/>
            <person name="Qin Q.-L."/>
        </authorList>
    </citation>
    <scope>NUCLEOTIDE SEQUENCE [LARGE SCALE GENOMIC DNA]</scope>
    <source>
        <strain evidence="5 6">SM1504</strain>
    </source>
</reference>
<dbReference type="GO" id="GO:0016301">
    <property type="term" value="F:kinase activity"/>
    <property type="evidence" value="ECO:0007669"/>
    <property type="project" value="UniProtKB-KW"/>
</dbReference>
<dbReference type="PANTHER" id="PTHR43320:SF2">
    <property type="entry name" value="2-DEHYDRO-3-DEOXYGLUCONOKINASE_2-DEHYDRO-3-DEOXYGALACTONOKINASE"/>
    <property type="match status" value="1"/>
</dbReference>
<dbReference type="AlphaFoldDB" id="A0A2Z4GAT9"/>
<dbReference type="Proteomes" id="UP000249873">
    <property type="component" value="Chromosome"/>
</dbReference>
<accession>A0A2Z4GAT9</accession>
<evidence type="ECO:0000256" key="1">
    <source>
        <dbReference type="ARBA" id="ARBA00010688"/>
    </source>
</evidence>
<evidence type="ECO:0000259" key="4">
    <source>
        <dbReference type="Pfam" id="PF00294"/>
    </source>
</evidence>
<dbReference type="OrthoDB" id="9813569at2"/>
<evidence type="ECO:0000256" key="2">
    <source>
        <dbReference type="ARBA" id="ARBA00022679"/>
    </source>
</evidence>
<organism evidence="5 6">
    <name type="scientific">Arcticibacterium luteifluviistationis</name>
    <dbReference type="NCBI Taxonomy" id="1784714"/>
    <lineage>
        <taxon>Bacteria</taxon>
        <taxon>Pseudomonadati</taxon>
        <taxon>Bacteroidota</taxon>
        <taxon>Cytophagia</taxon>
        <taxon>Cytophagales</taxon>
        <taxon>Leadbetterellaceae</taxon>
        <taxon>Arcticibacterium</taxon>
    </lineage>
</organism>
<dbReference type="Gene3D" id="3.40.1190.20">
    <property type="match status" value="1"/>
</dbReference>
<feature type="domain" description="Carbohydrate kinase PfkB" evidence="4">
    <location>
        <begin position="4"/>
        <end position="310"/>
    </location>
</feature>
<keyword evidence="6" id="KW-1185">Reference proteome</keyword>
<keyword evidence="2" id="KW-0808">Transferase</keyword>
<evidence type="ECO:0000256" key="3">
    <source>
        <dbReference type="ARBA" id="ARBA00022777"/>
    </source>
</evidence>
<dbReference type="PANTHER" id="PTHR43320">
    <property type="entry name" value="SUGAR KINASE"/>
    <property type="match status" value="1"/>
</dbReference>
<comment type="similarity">
    <text evidence="1">Belongs to the carbohydrate kinase PfkB family.</text>
</comment>
<dbReference type="CDD" id="cd01166">
    <property type="entry name" value="KdgK"/>
    <property type="match status" value="1"/>
</dbReference>
<keyword evidence="3 5" id="KW-0418">Kinase</keyword>
<gene>
    <name evidence="5" type="ORF">DJ013_09530</name>
</gene>
<dbReference type="InterPro" id="IPR052700">
    <property type="entry name" value="Carb_kinase_PfkB-like"/>
</dbReference>
<dbReference type="KEGG" id="als:DJ013_09530"/>
<dbReference type="Pfam" id="PF00294">
    <property type="entry name" value="PfkB"/>
    <property type="match status" value="1"/>
</dbReference>
<protein>
    <submittedName>
        <fullName evidence="5">2-dehydro-3-deoxygluconokinase</fullName>
    </submittedName>
</protein>
<evidence type="ECO:0000313" key="5">
    <source>
        <dbReference type="EMBL" id="AWV98399.1"/>
    </source>
</evidence>
<dbReference type="InterPro" id="IPR029056">
    <property type="entry name" value="Ribokinase-like"/>
</dbReference>
<name>A0A2Z4GAT9_9BACT</name>
<dbReference type="EMBL" id="CP029480">
    <property type="protein sequence ID" value="AWV98399.1"/>
    <property type="molecule type" value="Genomic_DNA"/>
</dbReference>
<dbReference type="RefSeq" id="WP_111371592.1">
    <property type="nucleotide sequence ID" value="NZ_CP029480.1"/>
</dbReference>
<dbReference type="SUPFAM" id="SSF53613">
    <property type="entry name" value="Ribokinase-like"/>
    <property type="match status" value="1"/>
</dbReference>
<proteinExistence type="inferred from homology"/>
<evidence type="ECO:0000313" key="6">
    <source>
        <dbReference type="Proteomes" id="UP000249873"/>
    </source>
</evidence>
<dbReference type="InterPro" id="IPR011611">
    <property type="entry name" value="PfkB_dom"/>
</dbReference>